<feature type="transmembrane region" description="Helical" evidence="1">
    <location>
        <begin position="151"/>
        <end position="170"/>
    </location>
</feature>
<evidence type="ECO:0000313" key="2">
    <source>
        <dbReference type="EMBL" id="MDJ1169581.1"/>
    </source>
</evidence>
<evidence type="ECO:0000256" key="1">
    <source>
        <dbReference type="SAM" id="Phobius"/>
    </source>
</evidence>
<dbReference type="Proteomes" id="UP001235303">
    <property type="component" value="Unassembled WGS sequence"/>
</dbReference>
<feature type="transmembrane region" description="Helical" evidence="1">
    <location>
        <begin position="15"/>
        <end position="32"/>
    </location>
</feature>
<evidence type="ECO:0000313" key="3">
    <source>
        <dbReference type="Proteomes" id="UP001235303"/>
    </source>
</evidence>
<sequence>MKKILQRLVSTVKSYLRWFIVGAALFFLANAFKDHWQEVLSVRISGWGWMSLTIALLITIIAHIWSGWIWGWILAEFNQPVKALWSIQTYLITNIGKYLPGNVWHFYGRIRAAQSVGVPGAIAILSTLMEPLLMAASALILAAGASPQSRGLLQGAILVIVLIGVHPRILNPILTFLSKKKIKGELDAQDRPSAELKRYPLKPLLGEMGFLLIRGLGFLFAVAALSTIEIDQVPQLISAFSFAWLLGLVIPGAPGGLGVFEATAIALLDGVYAPAIILSGVALYRVISVLAEAIGALLAWLYQSLNSGHFLKVD</sequence>
<feature type="transmembrane region" description="Helical" evidence="1">
    <location>
        <begin position="121"/>
        <end position="144"/>
    </location>
</feature>
<organism evidence="2 3">
    <name type="scientific">Roseofilum acuticapitatum BLCC-M154</name>
    <dbReference type="NCBI Taxonomy" id="3022444"/>
    <lineage>
        <taxon>Bacteria</taxon>
        <taxon>Bacillati</taxon>
        <taxon>Cyanobacteriota</taxon>
        <taxon>Cyanophyceae</taxon>
        <taxon>Desertifilales</taxon>
        <taxon>Desertifilaceae</taxon>
        <taxon>Roseofilum</taxon>
        <taxon>Roseofilum acuticapitatum</taxon>
    </lineage>
</organism>
<comment type="caution">
    <text evidence="2">The sequence shown here is derived from an EMBL/GenBank/DDBJ whole genome shotgun (WGS) entry which is preliminary data.</text>
</comment>
<name>A0ABT7ATE3_9CYAN</name>
<feature type="transmembrane region" description="Helical" evidence="1">
    <location>
        <begin position="240"/>
        <end position="260"/>
    </location>
</feature>
<proteinExistence type="predicted"/>
<keyword evidence="3" id="KW-1185">Reference proteome</keyword>
<dbReference type="EMBL" id="JAQOSP010000063">
    <property type="protein sequence ID" value="MDJ1169581.1"/>
    <property type="molecule type" value="Genomic_DNA"/>
</dbReference>
<gene>
    <name evidence="2" type="ORF">PMG71_09100</name>
</gene>
<dbReference type="RefSeq" id="WP_283753339.1">
    <property type="nucleotide sequence ID" value="NZ_JAQOSP010000063.1"/>
</dbReference>
<keyword evidence="1" id="KW-0472">Membrane</keyword>
<feature type="transmembrane region" description="Helical" evidence="1">
    <location>
        <begin position="208"/>
        <end position="228"/>
    </location>
</feature>
<protein>
    <submittedName>
        <fullName evidence="2">UPF0104 family protein</fullName>
    </submittedName>
</protein>
<reference evidence="2 3" key="1">
    <citation type="submission" date="2023-01" db="EMBL/GenBank/DDBJ databases">
        <title>Novel diversity within Roseofilum (Cyanobacteria; Desertifilaceae) from marine benthic mats with descriptions of four novel species.</title>
        <authorList>
            <person name="Wang Y."/>
            <person name="Berthold D.E."/>
            <person name="Hu J."/>
            <person name="Lefler F.W."/>
            <person name="Laughinghouse H.D. IV."/>
        </authorList>
    </citation>
    <scope>NUCLEOTIDE SEQUENCE [LARGE SCALE GENOMIC DNA]</scope>
    <source>
        <strain evidence="2 3">BLCC-M154</strain>
    </source>
</reference>
<feature type="transmembrane region" description="Helical" evidence="1">
    <location>
        <begin position="44"/>
        <end position="65"/>
    </location>
</feature>
<accession>A0ABT7ATE3</accession>
<keyword evidence="1" id="KW-0812">Transmembrane</keyword>
<keyword evidence="1" id="KW-1133">Transmembrane helix</keyword>
<feature type="transmembrane region" description="Helical" evidence="1">
    <location>
        <begin position="272"/>
        <end position="302"/>
    </location>
</feature>